<keyword evidence="8" id="KW-1208">Phospholipid metabolism</keyword>
<dbReference type="GO" id="GO:0005524">
    <property type="term" value="F:ATP binding"/>
    <property type="evidence" value="ECO:0007669"/>
    <property type="project" value="InterPro"/>
</dbReference>
<dbReference type="EMBL" id="JACRSP010000002">
    <property type="protein sequence ID" value="MBC8535972.1"/>
    <property type="molecule type" value="Genomic_DNA"/>
</dbReference>
<dbReference type="NCBIfam" id="TIGR00147">
    <property type="entry name" value="YegS/Rv2252/BmrU family lipid kinase"/>
    <property type="match status" value="1"/>
</dbReference>
<dbReference type="RefSeq" id="WP_249299723.1">
    <property type="nucleotide sequence ID" value="NZ_JACRSP010000002.1"/>
</dbReference>
<evidence type="ECO:0000313" key="10">
    <source>
        <dbReference type="EMBL" id="MBC8535972.1"/>
    </source>
</evidence>
<dbReference type="GO" id="GO:0005886">
    <property type="term" value="C:plasma membrane"/>
    <property type="evidence" value="ECO:0007669"/>
    <property type="project" value="TreeGrafter"/>
</dbReference>
<evidence type="ECO:0000313" key="11">
    <source>
        <dbReference type="Proteomes" id="UP000620366"/>
    </source>
</evidence>
<dbReference type="GO" id="GO:0008654">
    <property type="term" value="P:phospholipid biosynthetic process"/>
    <property type="evidence" value="ECO:0007669"/>
    <property type="project" value="UniProtKB-KW"/>
</dbReference>
<evidence type="ECO:0000256" key="8">
    <source>
        <dbReference type="ARBA" id="ARBA00023264"/>
    </source>
</evidence>
<evidence type="ECO:0000256" key="2">
    <source>
        <dbReference type="ARBA" id="ARBA00005983"/>
    </source>
</evidence>
<dbReference type="InterPro" id="IPR016064">
    <property type="entry name" value="NAD/diacylglycerol_kinase_sf"/>
</dbReference>
<dbReference type="SUPFAM" id="SSF111331">
    <property type="entry name" value="NAD kinase/diacylglycerol kinase-like"/>
    <property type="match status" value="1"/>
</dbReference>
<dbReference type="InterPro" id="IPR005218">
    <property type="entry name" value="Diacylglycerol/lipid_kinase"/>
</dbReference>
<keyword evidence="10" id="KW-0808">Transferase</keyword>
<evidence type="ECO:0000256" key="7">
    <source>
        <dbReference type="ARBA" id="ARBA00023209"/>
    </source>
</evidence>
<evidence type="ECO:0000256" key="1">
    <source>
        <dbReference type="ARBA" id="ARBA00001946"/>
    </source>
</evidence>
<gene>
    <name evidence="10" type="ORF">H8695_04620</name>
</gene>
<sequence>MESVGISKVLLIVNPVAGKRRSRSGLFDIVEQLCHYGCTATVQTTGGRGDATATVRRLAPEYDMVICCGGDGTLSEVVTGLIQSGADIPIGYVPAGSTNDMANNLKLPRRIREAAQTVLTGSAAGHDVGLFDGGRYFSYVASFGAFTKVSYATPQWLKNRFGHFAYILDGIRSVGDLRPYRAKVEAEGEGSFEGEYLFGSVTNSTSIAGVIKLRENEVSLHDGKFEVLLVRNPKNPDDLRRILYGVTHRKYDETHVRFFHTDHITFQFDEDIAWTLDGEYAPGGRRSEIRVLPSAVKIIR</sequence>
<dbReference type="Gene3D" id="3.40.50.10330">
    <property type="entry name" value="Probable inorganic polyphosphate/atp-NAD kinase, domain 1"/>
    <property type="match status" value="1"/>
</dbReference>
<accession>A0A926DDR0</accession>
<comment type="cofactor">
    <cofactor evidence="1">
        <name>Mg(2+)</name>
        <dbReference type="ChEBI" id="CHEBI:18420"/>
    </cofactor>
</comment>
<keyword evidence="11" id="KW-1185">Reference proteome</keyword>
<feature type="domain" description="DAGKc" evidence="9">
    <location>
        <begin position="4"/>
        <end position="136"/>
    </location>
</feature>
<keyword evidence="3" id="KW-0444">Lipid biosynthesis</keyword>
<comment type="caution">
    <text evidence="10">The sequence shown here is derived from an EMBL/GenBank/DDBJ whole genome shotgun (WGS) entry which is preliminary data.</text>
</comment>
<dbReference type="Pfam" id="PF00781">
    <property type="entry name" value="DAGK_cat"/>
    <property type="match status" value="1"/>
</dbReference>
<dbReference type="SMART" id="SM00046">
    <property type="entry name" value="DAGKc"/>
    <property type="match status" value="1"/>
</dbReference>
<keyword evidence="5" id="KW-0460">Magnesium</keyword>
<evidence type="ECO:0000256" key="4">
    <source>
        <dbReference type="ARBA" id="ARBA00022723"/>
    </source>
</evidence>
<evidence type="ECO:0000256" key="5">
    <source>
        <dbReference type="ARBA" id="ARBA00022842"/>
    </source>
</evidence>
<keyword evidence="6" id="KW-0443">Lipid metabolism</keyword>
<dbReference type="InterPro" id="IPR050187">
    <property type="entry name" value="Lipid_Phosphate_FormReg"/>
</dbReference>
<evidence type="ECO:0000259" key="9">
    <source>
        <dbReference type="PROSITE" id="PS50146"/>
    </source>
</evidence>
<evidence type="ECO:0000256" key="6">
    <source>
        <dbReference type="ARBA" id="ARBA00023098"/>
    </source>
</evidence>
<reference evidence="10" key="1">
    <citation type="submission" date="2020-08" db="EMBL/GenBank/DDBJ databases">
        <title>Genome public.</title>
        <authorList>
            <person name="Liu C."/>
            <person name="Sun Q."/>
        </authorList>
    </citation>
    <scope>NUCLEOTIDE SEQUENCE</scope>
    <source>
        <strain evidence="10">BX7</strain>
    </source>
</reference>
<dbReference type="InterPro" id="IPR017438">
    <property type="entry name" value="ATP-NAD_kinase_N"/>
</dbReference>
<name>A0A926DDR0_9FIRM</name>
<dbReference type="PROSITE" id="PS50146">
    <property type="entry name" value="DAGK"/>
    <property type="match status" value="1"/>
</dbReference>
<comment type="similarity">
    <text evidence="2">Belongs to the diacylglycerol/lipid kinase family.</text>
</comment>
<dbReference type="AlphaFoldDB" id="A0A926DDR0"/>
<keyword evidence="10" id="KW-0418">Kinase</keyword>
<dbReference type="Gene3D" id="2.60.200.40">
    <property type="match status" value="1"/>
</dbReference>
<dbReference type="GO" id="GO:0004143">
    <property type="term" value="F:ATP-dependent diacylglycerol kinase activity"/>
    <property type="evidence" value="ECO:0007669"/>
    <property type="project" value="TreeGrafter"/>
</dbReference>
<organism evidence="10 11">
    <name type="scientific">Feifania hominis</name>
    <dbReference type="NCBI Taxonomy" id="2763660"/>
    <lineage>
        <taxon>Bacteria</taxon>
        <taxon>Bacillati</taxon>
        <taxon>Bacillota</taxon>
        <taxon>Clostridia</taxon>
        <taxon>Eubacteriales</taxon>
        <taxon>Feifaniaceae</taxon>
        <taxon>Feifania</taxon>
    </lineage>
</organism>
<evidence type="ECO:0000256" key="3">
    <source>
        <dbReference type="ARBA" id="ARBA00022516"/>
    </source>
</evidence>
<dbReference type="PANTHER" id="PTHR12358">
    <property type="entry name" value="SPHINGOSINE KINASE"/>
    <property type="match status" value="1"/>
</dbReference>
<dbReference type="InterPro" id="IPR001206">
    <property type="entry name" value="Diacylglycerol_kinase_cat_dom"/>
</dbReference>
<keyword evidence="7" id="KW-0594">Phospholipid biosynthesis</keyword>
<dbReference type="GO" id="GO:0046872">
    <property type="term" value="F:metal ion binding"/>
    <property type="evidence" value="ECO:0007669"/>
    <property type="project" value="UniProtKB-KW"/>
</dbReference>
<protein>
    <submittedName>
        <fullName evidence="10">Diacylglycerol kinase family lipid kinase</fullName>
    </submittedName>
</protein>
<dbReference type="PANTHER" id="PTHR12358:SF106">
    <property type="entry name" value="LIPID KINASE YEGS"/>
    <property type="match status" value="1"/>
</dbReference>
<keyword evidence="4" id="KW-0479">Metal-binding</keyword>
<proteinExistence type="inferred from homology"/>
<dbReference type="Proteomes" id="UP000620366">
    <property type="component" value="Unassembled WGS sequence"/>
</dbReference>